<dbReference type="InterPro" id="IPR015966">
    <property type="entry name" value="tRNA_lig_kin_fungi"/>
</dbReference>
<dbReference type="PANTHER" id="PTHR32004">
    <property type="entry name" value="TRNA LIGASE"/>
    <property type="match status" value="1"/>
</dbReference>
<dbReference type="AlphaFoldDB" id="A0A0U1LPJ6"/>
<sequence length="829" mass="94103">MVPQDPHEVRQLVQSLEAASKKDNKRGKKAFSCRKSTFHVAGSDNISVDSWKFNDWDYKRSDLPTYARGLFTTKLQDGRHEICTRGYDKFFNIDEVNNTQWRNIETNTRGPYELSVKENGCILFISGLEDGTLLVCSKHSTGRRSDVPLSHAQAGERWVERHLEKVGKTVKELATELRNMNATAVGELCDDEFEEHVLAYDENAAGIYLHGINFNVPEFATMASSEVHQFADKWGFKKAQFIVLDEITEVKKFLDTCAETGSWDGRDTEGFVVRCRMQEGPSAPHRDWFFKYKFEEPYLMYRQWREVTKAVIAGKLPNIRKHKKITEEYLLYARRQLAKDPKIAKLYNKNHGIIAMRDGFLNERGLKGSEIIAMENESGESVTRNVVLVPVASIGCGKTTVALALVNLFGWGHIQNDNLGKQKNKPKKFVIELTNAMALSPVVIADRNNHQKRERKQLMDDVTDVVPDAKYVALQWVHEPQQLDHIRHVTRDRVISRGDNHQTIRAATENLGTITGIMEGFLNRFEPVDIDHEPDMYFHEVINLNIGASRDSLETVVKKLHELFPEIVERIPSSEEMDAAIESALSDYQVKADLSWTSGKKDAGKKEEKDKKKNAAERGSDIQDPTVLVKRIEYIGVSVHTSAIKDLLSSVFATGGDPDRSKMYNHLLNSRRIQPNFHVTLIHRSQGQEHADIWKHYTDRYIQRMNEREPGDPTTTPKLASARVRVERLIWNDDIMAFVVRLLPDNSGDEQDGGDGSNNTNALWPCVNAVPHITVGTSRPEIKPKESNTLLQEWLQSGSAPGTGLYEAEIPGYQVLEGSIYPVMMKGKY</sequence>
<comment type="similarity">
    <text evidence="1">Belongs to the TRL1 family.</text>
</comment>
<accession>A0A0U1LPJ6</accession>
<keyword evidence="8" id="KW-1185">Reference proteome</keyword>
<dbReference type="EMBL" id="CVMT01000002">
    <property type="protein sequence ID" value="CRG85183.1"/>
    <property type="molecule type" value="Genomic_DNA"/>
</dbReference>
<gene>
    <name evidence="7" type="ORF">PISL3812_02302</name>
</gene>
<dbReference type="GO" id="GO:0003972">
    <property type="term" value="F:RNA ligase (ATP) activity"/>
    <property type="evidence" value="ECO:0007669"/>
    <property type="project" value="UniProtKB-UniRule"/>
</dbReference>
<dbReference type="GO" id="GO:0051730">
    <property type="term" value="F:GTP-dependent polyribonucleotide 5'-hydroxyl-kinase activity"/>
    <property type="evidence" value="ECO:0007669"/>
    <property type="project" value="InterPro"/>
</dbReference>
<evidence type="ECO:0000259" key="5">
    <source>
        <dbReference type="Pfam" id="PF08303"/>
    </source>
</evidence>
<dbReference type="Pfam" id="PF08302">
    <property type="entry name" value="tRNA_lig_CPD"/>
    <property type="match status" value="1"/>
</dbReference>
<protein>
    <recommendedName>
        <fullName evidence="1">tRNA ligase</fullName>
        <ecNumber evidence="1">6.5.1.3</ecNumber>
    </recommendedName>
</protein>
<dbReference type="Gene3D" id="3.40.50.300">
    <property type="entry name" value="P-loop containing nucleotide triphosphate hydrolases"/>
    <property type="match status" value="1"/>
</dbReference>
<dbReference type="GO" id="GO:0005524">
    <property type="term" value="F:ATP binding"/>
    <property type="evidence" value="ECO:0007669"/>
    <property type="project" value="UniProtKB-UniRule"/>
</dbReference>
<dbReference type="SUPFAM" id="SSF52540">
    <property type="entry name" value="P-loop containing nucleoside triphosphate hydrolases"/>
    <property type="match status" value="1"/>
</dbReference>
<dbReference type="InterPro" id="IPR027417">
    <property type="entry name" value="P-loop_NTPase"/>
</dbReference>
<dbReference type="PANTHER" id="PTHR32004:SF1">
    <property type="entry name" value="TRNA LIGASE"/>
    <property type="match status" value="1"/>
</dbReference>
<feature type="region of interest" description="Disordered" evidence="3">
    <location>
        <begin position="599"/>
        <end position="620"/>
    </location>
</feature>
<comment type="catalytic activity">
    <reaction evidence="1">
        <text>ATP + (ribonucleotide)n-3'-hydroxyl + 5'-phospho-(ribonucleotide)m = (ribonucleotide)n+m + AMP + diphosphate.</text>
        <dbReference type="EC" id="6.5.1.3"/>
    </reaction>
</comment>
<dbReference type="GO" id="GO:0006388">
    <property type="term" value="P:tRNA splicing, via endonucleolytic cleavage and ligation"/>
    <property type="evidence" value="ECO:0007669"/>
    <property type="project" value="UniProtKB-UniRule"/>
</dbReference>
<dbReference type="PIRSF" id="PIRSF019634">
    <property type="entry name" value="tRNA_lig_yeast"/>
    <property type="match status" value="1"/>
</dbReference>
<name>A0A0U1LPJ6_TALIS</name>
<feature type="domain" description="tRNA ligase phosphodiesterase" evidence="4">
    <location>
        <begin position="549"/>
        <end position="824"/>
    </location>
</feature>
<dbReference type="FunFam" id="3.40.50.300:FF:001690">
    <property type="entry name" value="tRNA ligase"/>
    <property type="match status" value="1"/>
</dbReference>
<dbReference type="Pfam" id="PF09511">
    <property type="entry name" value="RNA_lig_T4_1"/>
    <property type="match status" value="1"/>
</dbReference>
<evidence type="ECO:0000256" key="2">
    <source>
        <dbReference type="PIRSR" id="PIRSR019634-50"/>
    </source>
</evidence>
<evidence type="ECO:0000259" key="4">
    <source>
        <dbReference type="Pfam" id="PF08302"/>
    </source>
</evidence>
<feature type="domain" description="T4 RNA ligase 1-like N-terminal" evidence="6">
    <location>
        <begin position="66"/>
        <end position="299"/>
    </location>
</feature>
<keyword evidence="1" id="KW-0819">tRNA processing</keyword>
<dbReference type="EC" id="6.5.1.3" evidence="1"/>
<evidence type="ECO:0000313" key="8">
    <source>
        <dbReference type="Proteomes" id="UP000054383"/>
    </source>
</evidence>
<dbReference type="GO" id="GO:0005634">
    <property type="term" value="C:nucleus"/>
    <property type="evidence" value="ECO:0007669"/>
    <property type="project" value="TreeGrafter"/>
</dbReference>
<keyword evidence="1" id="KW-0436">Ligase</keyword>
<evidence type="ECO:0000256" key="3">
    <source>
        <dbReference type="SAM" id="MobiDB-lite"/>
    </source>
</evidence>
<evidence type="ECO:0000256" key="1">
    <source>
        <dbReference type="PIRNR" id="PIRNR019634"/>
    </source>
</evidence>
<dbReference type="Proteomes" id="UP000054383">
    <property type="component" value="Unassembled WGS sequence"/>
</dbReference>
<feature type="domain" description="tRNA ligase kinase" evidence="5">
    <location>
        <begin position="387"/>
        <end position="546"/>
    </location>
</feature>
<proteinExistence type="inferred from homology"/>
<dbReference type="STRING" id="28573.A0A0U1LPJ6"/>
<evidence type="ECO:0000313" key="7">
    <source>
        <dbReference type="EMBL" id="CRG85183.1"/>
    </source>
</evidence>
<dbReference type="GO" id="GO:0008081">
    <property type="term" value="F:phosphoric diester hydrolase activity"/>
    <property type="evidence" value="ECO:0007669"/>
    <property type="project" value="InterPro"/>
</dbReference>
<dbReference type="InterPro" id="IPR019039">
    <property type="entry name" value="T4-Rnl1-like_N"/>
</dbReference>
<evidence type="ECO:0000259" key="6">
    <source>
        <dbReference type="Pfam" id="PF09511"/>
    </source>
</evidence>
<dbReference type="OMA" id="FQDWDYK"/>
<dbReference type="InterPro" id="IPR012387">
    <property type="entry name" value="Trl1_fun"/>
</dbReference>
<dbReference type="InterPro" id="IPR015965">
    <property type="entry name" value="tRNA_lig_PDEase"/>
</dbReference>
<feature type="active site" description="N6-AMP-lysine intermediate" evidence="2">
    <location>
        <position position="117"/>
    </location>
</feature>
<dbReference type="OrthoDB" id="276239at2759"/>
<dbReference type="Pfam" id="PF08303">
    <property type="entry name" value="tRNA_lig_kinase"/>
    <property type="match status" value="1"/>
</dbReference>
<reference evidence="7 8" key="1">
    <citation type="submission" date="2015-04" db="EMBL/GenBank/DDBJ databases">
        <authorList>
            <person name="Syromyatnikov M.Y."/>
            <person name="Popov V.N."/>
        </authorList>
    </citation>
    <scope>NUCLEOTIDE SEQUENCE [LARGE SCALE GENOMIC DNA]</scope>
    <source>
        <strain evidence="7">WF-38-12</strain>
    </source>
</reference>
<organism evidence="7 8">
    <name type="scientific">Talaromyces islandicus</name>
    <name type="common">Penicillium islandicum</name>
    <dbReference type="NCBI Taxonomy" id="28573"/>
    <lineage>
        <taxon>Eukaryota</taxon>
        <taxon>Fungi</taxon>
        <taxon>Dikarya</taxon>
        <taxon>Ascomycota</taxon>
        <taxon>Pezizomycotina</taxon>
        <taxon>Eurotiomycetes</taxon>
        <taxon>Eurotiomycetidae</taxon>
        <taxon>Eurotiales</taxon>
        <taxon>Trichocomaceae</taxon>
        <taxon>Talaromyces</taxon>
        <taxon>Talaromyces sect. Islandici</taxon>
    </lineage>
</organism>